<dbReference type="PANTHER" id="PTHR46695:SF4">
    <property type="entry name" value="ZINC FINGER CCCH DOMAIN-CONTAINING PROTEIN 44"/>
    <property type="match status" value="1"/>
</dbReference>
<evidence type="ECO:0000313" key="2">
    <source>
        <dbReference type="EMBL" id="KAE8727122.1"/>
    </source>
</evidence>
<organism evidence="2 3">
    <name type="scientific">Hibiscus syriacus</name>
    <name type="common">Rose of Sharon</name>
    <dbReference type="NCBI Taxonomy" id="106335"/>
    <lineage>
        <taxon>Eukaryota</taxon>
        <taxon>Viridiplantae</taxon>
        <taxon>Streptophyta</taxon>
        <taxon>Embryophyta</taxon>
        <taxon>Tracheophyta</taxon>
        <taxon>Spermatophyta</taxon>
        <taxon>Magnoliopsida</taxon>
        <taxon>eudicotyledons</taxon>
        <taxon>Gunneridae</taxon>
        <taxon>Pentapetalae</taxon>
        <taxon>rosids</taxon>
        <taxon>malvids</taxon>
        <taxon>Malvales</taxon>
        <taxon>Malvaceae</taxon>
        <taxon>Malvoideae</taxon>
        <taxon>Hibiscus</taxon>
    </lineage>
</organism>
<dbReference type="SUPFAM" id="SSF47592">
    <property type="entry name" value="SWIB/MDM2 domain"/>
    <property type="match status" value="1"/>
</dbReference>
<dbReference type="Pfam" id="PF02201">
    <property type="entry name" value="SWIB"/>
    <property type="match status" value="1"/>
</dbReference>
<reference evidence="2" key="1">
    <citation type="submission" date="2019-09" db="EMBL/GenBank/DDBJ databases">
        <title>Draft genome information of white flower Hibiscus syriacus.</title>
        <authorList>
            <person name="Kim Y.-M."/>
        </authorList>
    </citation>
    <scope>NUCLEOTIDE SEQUENCE [LARGE SCALE GENOMIC DNA]</scope>
    <source>
        <strain evidence="2">YM2019G1</strain>
    </source>
</reference>
<dbReference type="AlphaFoldDB" id="A0A6A3CHX7"/>
<dbReference type="Gene3D" id="1.10.245.10">
    <property type="entry name" value="SWIB/MDM2 domain"/>
    <property type="match status" value="1"/>
</dbReference>
<dbReference type="InterPro" id="IPR036885">
    <property type="entry name" value="SWIB_MDM2_dom_sf"/>
</dbReference>
<feature type="domain" description="DM2" evidence="1">
    <location>
        <begin position="98"/>
        <end position="181"/>
    </location>
</feature>
<comment type="caution">
    <text evidence="2">The sequence shown here is derived from an EMBL/GenBank/DDBJ whole genome shotgun (WGS) entry which is preliminary data.</text>
</comment>
<dbReference type="PANTHER" id="PTHR46695">
    <property type="entry name" value="ZINC FINGER CCCH DOMAIN-CONTAINING PROTEIN 44-RELATED"/>
    <property type="match status" value="1"/>
</dbReference>
<proteinExistence type="predicted"/>
<dbReference type="CDD" id="cd10567">
    <property type="entry name" value="SWIB-MDM2_like"/>
    <property type="match status" value="1"/>
</dbReference>
<name>A0A6A3CHX7_HIBSY</name>
<sequence length="200" mass="22742">MKHVNRGVGGKKYDSESLVERNENGAYRGTKGFCGTCMRTIMLIENRGVENKETVQVDFDDKRASSSKRRKSTRQENFLIKVESLEAERADVTDGMPFPEGINWATKELLEFVAHMRNGDTSVVSRFDVQALLLEYITRSNLRDPSQKSYIVCDSMLIKLFGKTRVGHFEMFKLLDSHFLAKDHSRLVDTITRGGTSLIP</sequence>
<dbReference type="InterPro" id="IPR003121">
    <property type="entry name" value="SWIB_MDM2_domain"/>
</dbReference>
<dbReference type="Proteomes" id="UP000436088">
    <property type="component" value="Unassembled WGS sequence"/>
</dbReference>
<evidence type="ECO:0000259" key="1">
    <source>
        <dbReference type="PROSITE" id="PS51925"/>
    </source>
</evidence>
<dbReference type="InterPro" id="IPR019835">
    <property type="entry name" value="SWIB_domain"/>
</dbReference>
<dbReference type="PROSITE" id="PS51925">
    <property type="entry name" value="SWIB_MDM2"/>
    <property type="match status" value="1"/>
</dbReference>
<gene>
    <name evidence="2" type="ORF">F3Y22_tig00005929pilonHSYRG00215</name>
</gene>
<evidence type="ECO:0000313" key="3">
    <source>
        <dbReference type="Proteomes" id="UP000436088"/>
    </source>
</evidence>
<keyword evidence="3" id="KW-1185">Reference proteome</keyword>
<dbReference type="SMART" id="SM00151">
    <property type="entry name" value="SWIB"/>
    <property type="match status" value="1"/>
</dbReference>
<accession>A0A6A3CHX7</accession>
<protein>
    <recommendedName>
        <fullName evidence="1">DM2 domain-containing protein</fullName>
    </recommendedName>
</protein>
<dbReference type="EMBL" id="VEPZ02000320">
    <property type="protein sequence ID" value="KAE8727122.1"/>
    <property type="molecule type" value="Genomic_DNA"/>
</dbReference>